<feature type="domain" description="AMP-dependent synthetase/ligase" evidence="4">
    <location>
        <begin position="108"/>
        <end position="549"/>
    </location>
</feature>
<reference evidence="5 6" key="1">
    <citation type="journal article" date="2020" name="bioRxiv">
        <title>Metabolic contributions of an alphaproteobacterial endosymbiont in the apicomplexan Cardiosporidium cionae.</title>
        <authorList>
            <person name="Hunter E.S."/>
            <person name="Paight C.J."/>
            <person name="Lane C.E."/>
        </authorList>
    </citation>
    <scope>NUCLEOTIDE SEQUENCE [LARGE SCALE GENOMIC DNA]</scope>
    <source>
        <strain evidence="5">ESH_2018</strain>
    </source>
</reference>
<dbReference type="Pfam" id="PF00501">
    <property type="entry name" value="AMP-binding"/>
    <property type="match status" value="1"/>
</dbReference>
<dbReference type="SUPFAM" id="SSF56801">
    <property type="entry name" value="Acetyl-CoA synthetase-like"/>
    <property type="match status" value="1"/>
</dbReference>
<dbReference type="InterPro" id="IPR020845">
    <property type="entry name" value="AMP-binding_CS"/>
</dbReference>
<dbReference type="InterPro" id="IPR000873">
    <property type="entry name" value="AMP-dep_synth/lig_dom"/>
</dbReference>
<dbReference type="Proteomes" id="UP000823046">
    <property type="component" value="Unassembled WGS sequence"/>
</dbReference>
<keyword evidence="6" id="KW-1185">Reference proteome</keyword>
<comment type="caution">
    <text evidence="5">The sequence shown here is derived from an EMBL/GenBank/DDBJ whole genome shotgun (WGS) entry which is preliminary data.</text>
</comment>
<name>A0ABQ7JAF7_9APIC</name>
<accession>A0ABQ7JAF7</accession>
<organism evidence="5 6">
    <name type="scientific">Cardiosporidium cionae</name>
    <dbReference type="NCBI Taxonomy" id="476202"/>
    <lineage>
        <taxon>Eukaryota</taxon>
        <taxon>Sar</taxon>
        <taxon>Alveolata</taxon>
        <taxon>Apicomplexa</taxon>
        <taxon>Aconoidasida</taxon>
        <taxon>Nephromycida</taxon>
        <taxon>Cardiosporidium</taxon>
    </lineage>
</organism>
<keyword evidence="3" id="KW-0443">Lipid metabolism</keyword>
<evidence type="ECO:0000313" key="5">
    <source>
        <dbReference type="EMBL" id="KAF8820976.1"/>
    </source>
</evidence>
<evidence type="ECO:0000259" key="4">
    <source>
        <dbReference type="Pfam" id="PF00501"/>
    </source>
</evidence>
<dbReference type="PANTHER" id="PTHR43272">
    <property type="entry name" value="LONG-CHAIN-FATTY-ACID--COA LIGASE"/>
    <property type="match status" value="1"/>
</dbReference>
<gene>
    <name evidence="5" type="ORF">IE077_002597</name>
</gene>
<protein>
    <submittedName>
        <fullName evidence="5">AMP-binding enzyme domain-containing protein</fullName>
    </submittedName>
</protein>
<dbReference type="PANTHER" id="PTHR43272:SF32">
    <property type="entry name" value="AMP-DEPENDENT SYNTHETASE_LIGASE DOMAIN-CONTAINING PROTEIN"/>
    <property type="match status" value="1"/>
</dbReference>
<proteinExistence type="predicted"/>
<sequence>MSILQDSSQFPGFGQIIDSAASAHSIPDSTSLYLSYNQSWKNAKSDGNRENDSRYKMRENFPRKNNAKNLLWCVDPDVELPVRLEKSGPASAIPITVVELFANTVSMHGSTDALYYKSPLNPKINSWIAITWKQYWDMVCRFAKALLALGLKPLNRCVVMGCNSPFWLIGHFGTIFAGGIASAIYPTSAAGFSLYILSHSKAKAIVVDTKINVEKILSIRDQLPHLQAIIMYHDAITEDLQARGVISFEQFLLMGQNILDIQLSERMNNQQPGQCCSIIYTSGTTGVSKGVMLSHDNVTWTACLSSQYCPFDTESSMVSYLPLSHIAAQISDIYIPLVKGGRIYFARSDALQGSLLETLKEVRPHWFIAVPRVWEKIEIALRDIGNRMGGVRKKLSNWMKTIGLEGTRALLSDVPPSSAFWLVNRTLLKKIRVELGLDRCNGFASCAAPLSKQTQEYFLSLGIVICDIFGLSETTGPEVLIASAPGCLKRNVYVCMQTLFSFLLFVPKRFRVGSIGHAAAGTEVVIMNPNSEGNGEICFRGRNCFMGYFANEEDTMKTIDENGFLHTGDIGRIDTDGFIFITGRLKELLITAGGENISPVALENILKEELPFISNCQVIGDKERFLSALLCMKSVHDSNNQPTDNLAPATIELLRNAGSLHTLTTFDATQDKILMRIVQECLDKANSRFPSRAHYIRKWRILPHDFTEAGGELTPTLKLKRNVVRNKYKSLIDDIYTNSSDTSHSTRSKL</sequence>
<keyword evidence="2" id="KW-0276">Fatty acid metabolism</keyword>
<dbReference type="Gene3D" id="3.40.50.12780">
    <property type="entry name" value="N-terminal domain of ligase-like"/>
    <property type="match status" value="1"/>
</dbReference>
<dbReference type="PROSITE" id="PS00455">
    <property type="entry name" value="AMP_BINDING"/>
    <property type="match status" value="1"/>
</dbReference>
<evidence type="ECO:0000256" key="3">
    <source>
        <dbReference type="ARBA" id="ARBA00023098"/>
    </source>
</evidence>
<dbReference type="EMBL" id="JADAQX010000261">
    <property type="protein sequence ID" value="KAF8820976.1"/>
    <property type="molecule type" value="Genomic_DNA"/>
</dbReference>
<dbReference type="InterPro" id="IPR042099">
    <property type="entry name" value="ANL_N_sf"/>
</dbReference>
<evidence type="ECO:0000256" key="2">
    <source>
        <dbReference type="ARBA" id="ARBA00022832"/>
    </source>
</evidence>
<evidence type="ECO:0000313" key="6">
    <source>
        <dbReference type="Proteomes" id="UP000823046"/>
    </source>
</evidence>
<keyword evidence="1" id="KW-0436">Ligase</keyword>
<evidence type="ECO:0000256" key="1">
    <source>
        <dbReference type="ARBA" id="ARBA00022598"/>
    </source>
</evidence>